<organism evidence="1 2">
    <name type="scientific">Candidatus Thiodiazotropha lotti</name>
    <dbReference type="NCBI Taxonomy" id="2792787"/>
    <lineage>
        <taxon>Bacteria</taxon>
        <taxon>Pseudomonadati</taxon>
        <taxon>Pseudomonadota</taxon>
        <taxon>Gammaproteobacteria</taxon>
        <taxon>Chromatiales</taxon>
        <taxon>Sedimenticolaceae</taxon>
        <taxon>Candidatus Thiodiazotropha</taxon>
    </lineage>
</organism>
<evidence type="ECO:0000313" key="2">
    <source>
        <dbReference type="Proteomes" id="UP000886687"/>
    </source>
</evidence>
<gene>
    <name evidence="1" type="ORF">JAZ04_15485</name>
</gene>
<reference evidence="1" key="1">
    <citation type="journal article" date="2021" name="Proc. Natl. Acad. Sci. U.S.A.">
        <title>Global biogeography of chemosynthetic symbionts reveals both localized and globally distributed symbiont groups. .</title>
        <authorList>
            <person name="Osvatic J.T."/>
            <person name="Wilkins L.G.E."/>
            <person name="Leibrecht L."/>
            <person name="Leray M."/>
            <person name="Zauner S."/>
            <person name="Polzin J."/>
            <person name="Camacho Y."/>
            <person name="Gros O."/>
            <person name="van Gils J.A."/>
            <person name="Eisen J.A."/>
            <person name="Petersen J.M."/>
            <person name="Yuen B."/>
        </authorList>
    </citation>
    <scope>NUCLEOTIDE SEQUENCE</scope>
    <source>
        <strain evidence="1">MAGL173</strain>
    </source>
</reference>
<accession>A0A9E4N1E6</accession>
<protein>
    <submittedName>
        <fullName evidence="1">Uncharacterized protein</fullName>
    </submittedName>
</protein>
<proteinExistence type="predicted"/>
<comment type="caution">
    <text evidence="1">The sequence shown here is derived from an EMBL/GenBank/DDBJ whole genome shotgun (WGS) entry which is preliminary data.</text>
</comment>
<dbReference type="Proteomes" id="UP000886687">
    <property type="component" value="Unassembled WGS sequence"/>
</dbReference>
<dbReference type="EMBL" id="JAEPDI010000013">
    <property type="protein sequence ID" value="MCG7940233.1"/>
    <property type="molecule type" value="Genomic_DNA"/>
</dbReference>
<sequence>MEIEKSIGPTEPVTFAVHQIAGIADQNRKFSAQIREFISRIDIQNILYTIQYCKTSHACEVGRFQNHELYGPRLTVDAIAPKRLEQVVYNESMCIDLVARLPLGESGTSSNVVEKTPGSKSSMATQTGVGIYIYKLFNMLMEVKIDFFWIREKKRGVIIRYMCRPHNTIYEPSI</sequence>
<dbReference type="AlphaFoldDB" id="A0A9E4N1E6"/>
<evidence type="ECO:0000313" key="1">
    <source>
        <dbReference type="EMBL" id="MCG7940233.1"/>
    </source>
</evidence>
<name>A0A9E4N1E6_9GAMM</name>